<evidence type="ECO:0000256" key="2">
    <source>
        <dbReference type="ARBA" id="ARBA00023002"/>
    </source>
</evidence>
<dbReference type="SUPFAM" id="SSF53720">
    <property type="entry name" value="ALDH-like"/>
    <property type="match status" value="2"/>
</dbReference>
<feature type="domain" description="Aldehyde dehydrogenase" evidence="4">
    <location>
        <begin position="14"/>
        <end position="162"/>
    </location>
</feature>
<feature type="domain" description="Aldehyde dehydrogenase" evidence="4">
    <location>
        <begin position="194"/>
        <end position="494"/>
    </location>
</feature>
<dbReference type="InParanoid" id="D7G0R3"/>
<reference evidence="5 6" key="1">
    <citation type="journal article" date="2010" name="Nature">
        <title>The Ectocarpus genome and the independent evolution of multicellularity in brown algae.</title>
        <authorList>
            <person name="Cock J.M."/>
            <person name="Sterck L."/>
            <person name="Rouze P."/>
            <person name="Scornet D."/>
            <person name="Allen A.E."/>
            <person name="Amoutzias G."/>
            <person name="Anthouard V."/>
            <person name="Artiguenave F."/>
            <person name="Aury J.M."/>
            <person name="Badger J.H."/>
            <person name="Beszteri B."/>
            <person name="Billiau K."/>
            <person name="Bonnet E."/>
            <person name="Bothwell J.H."/>
            <person name="Bowler C."/>
            <person name="Boyen C."/>
            <person name="Brownlee C."/>
            <person name="Carrano C.J."/>
            <person name="Charrier B."/>
            <person name="Cho G.Y."/>
            <person name="Coelho S.M."/>
            <person name="Collen J."/>
            <person name="Corre E."/>
            <person name="Da Silva C."/>
            <person name="Delage L."/>
            <person name="Delaroque N."/>
            <person name="Dittami S.M."/>
            <person name="Doulbeau S."/>
            <person name="Elias M."/>
            <person name="Farnham G."/>
            <person name="Gachon C.M."/>
            <person name="Gschloessl B."/>
            <person name="Heesch S."/>
            <person name="Jabbari K."/>
            <person name="Jubin C."/>
            <person name="Kawai H."/>
            <person name="Kimura K."/>
            <person name="Kloareg B."/>
            <person name="Kupper F.C."/>
            <person name="Lang D."/>
            <person name="Le Bail A."/>
            <person name="Leblanc C."/>
            <person name="Lerouge P."/>
            <person name="Lohr M."/>
            <person name="Lopez P.J."/>
            <person name="Martens C."/>
            <person name="Maumus F."/>
            <person name="Michel G."/>
            <person name="Miranda-Saavedra D."/>
            <person name="Morales J."/>
            <person name="Moreau H."/>
            <person name="Motomura T."/>
            <person name="Nagasato C."/>
            <person name="Napoli C.A."/>
            <person name="Nelson D.R."/>
            <person name="Nyvall-Collen P."/>
            <person name="Peters A.F."/>
            <person name="Pommier C."/>
            <person name="Potin P."/>
            <person name="Poulain J."/>
            <person name="Quesneville H."/>
            <person name="Read B."/>
            <person name="Rensing S.A."/>
            <person name="Ritter A."/>
            <person name="Rousvoal S."/>
            <person name="Samanta M."/>
            <person name="Samson G."/>
            <person name="Schroeder D.C."/>
            <person name="Segurens B."/>
            <person name="Strittmatter M."/>
            <person name="Tonon T."/>
            <person name="Tregear J.W."/>
            <person name="Valentin K."/>
            <person name="von Dassow P."/>
            <person name="Yamagishi T."/>
            <person name="Van de Peer Y."/>
            <person name="Wincker P."/>
        </authorList>
    </citation>
    <scope>NUCLEOTIDE SEQUENCE [LARGE SCALE GENOMIC DNA]</scope>
    <source>
        <strain evidence="6">Ec32 / CCAP1310/4</strain>
    </source>
</reference>
<evidence type="ECO:0000256" key="1">
    <source>
        <dbReference type="ARBA" id="ARBA00009986"/>
    </source>
</evidence>
<dbReference type="PANTHER" id="PTHR43521">
    <property type="entry name" value="ALPHA-AMINOADIPIC SEMIALDEHYDE DEHYDROGENASE"/>
    <property type="match status" value="1"/>
</dbReference>
<dbReference type="Gene3D" id="3.40.309.10">
    <property type="entry name" value="Aldehyde Dehydrogenase, Chain A, domain 2"/>
    <property type="match status" value="1"/>
</dbReference>
<organism evidence="5 6">
    <name type="scientific">Ectocarpus siliculosus</name>
    <name type="common">Brown alga</name>
    <name type="synonym">Conferva siliculosa</name>
    <dbReference type="NCBI Taxonomy" id="2880"/>
    <lineage>
        <taxon>Eukaryota</taxon>
        <taxon>Sar</taxon>
        <taxon>Stramenopiles</taxon>
        <taxon>Ochrophyta</taxon>
        <taxon>PX clade</taxon>
        <taxon>Phaeophyceae</taxon>
        <taxon>Ectocarpales</taxon>
        <taxon>Ectocarpaceae</taxon>
        <taxon>Ectocarpus</taxon>
    </lineage>
</organism>
<dbReference type="PROSITE" id="PS00070">
    <property type="entry name" value="ALDEHYDE_DEHYDR_CYS"/>
    <property type="match status" value="1"/>
</dbReference>
<name>D7G0R3_ECTSI</name>
<keyword evidence="2 5" id="KW-0560">Oxidoreductase</keyword>
<accession>D7G0R3</accession>
<dbReference type="OrthoDB" id="440325at2759"/>
<dbReference type="InterPro" id="IPR016163">
    <property type="entry name" value="Ald_DH_C"/>
</dbReference>
<dbReference type="PANTHER" id="PTHR43521:SF7">
    <property type="entry name" value="DELTA-1-PYRROLINE-5-CARBOXYLATE DEHYDROGENASE 12A1, MITOCHONDRIAL"/>
    <property type="match status" value="1"/>
</dbReference>
<dbReference type="InterPro" id="IPR044638">
    <property type="entry name" value="ALDH7A1-like"/>
</dbReference>
<dbReference type="InterPro" id="IPR016161">
    <property type="entry name" value="Ald_DH/histidinol_DH"/>
</dbReference>
<dbReference type="InterPro" id="IPR016162">
    <property type="entry name" value="Ald_DH_N"/>
</dbReference>
<dbReference type="STRING" id="2880.D7G0R3"/>
<evidence type="ECO:0000313" key="6">
    <source>
        <dbReference type="Proteomes" id="UP000002630"/>
    </source>
</evidence>
<gene>
    <name evidence="5" type="ORF">Esi_0418_0003</name>
</gene>
<keyword evidence="3" id="KW-0520">NAD</keyword>
<evidence type="ECO:0000256" key="3">
    <source>
        <dbReference type="ARBA" id="ARBA00023027"/>
    </source>
</evidence>
<dbReference type="Proteomes" id="UP000002630">
    <property type="component" value="Unassembled WGS sequence"/>
</dbReference>
<dbReference type="GO" id="GO:0004029">
    <property type="term" value="F:aldehyde dehydrogenase (NAD+) activity"/>
    <property type="evidence" value="ECO:0007669"/>
    <property type="project" value="InterPro"/>
</dbReference>
<evidence type="ECO:0000313" key="5">
    <source>
        <dbReference type="EMBL" id="CBJ33088.1"/>
    </source>
</evidence>
<proteinExistence type="inferred from homology"/>
<keyword evidence="6" id="KW-1185">Reference proteome</keyword>
<evidence type="ECO:0000259" key="4">
    <source>
        <dbReference type="Pfam" id="PF00171"/>
    </source>
</evidence>
<sequence>MSSLAFASVGGRWVESSAHETLPDPLNGEPFLKVPATTPGEAQAFVASLELCSKSGLHNPFKSPERYLAYGSATAKAAALMAVPEVEDFFTRLIMRVAPKSYAQANGEVVVTRRFLENFSGDNVRMLARSFSVPGDHVGQASTGYRWPFGPVAIVSPFNFPLGEQPSNEGTSVYQVLVAGLVDSVVMAYLCIEIPVLQLMGALYMGNKVIFKTDSKVSVVMEQTLRLFHHCGAPVEDVDFINCDGPVMHGVLTSAQPRVTQFTGSSKVAEILAEALDGKVKVEDAGFDWKILGPDVQEEEYVAHTCDQDAYAYSGQKCSAQSILFVHENWSKSGILETLKSLASRRTLEDLTVGPVLSVTTETCMKHIDSLLKISGAKVLFGGKPLSSEKAKKIPAQYGAWDPTAVFVPLKEMLKSPENFALCTTEIFGPFQVVTEYDDNELDAVLEACERMNNHLTAAVVSNDVSFQRRVLEATVNGTTYCGIRARTTGAPQNHWFGPAGDPRAAGIGTIEAIRMVWSCHREVIMDEGPVPEGWTTPART</sequence>
<dbReference type="AlphaFoldDB" id="D7G0R3"/>
<dbReference type="Gene3D" id="3.40.605.10">
    <property type="entry name" value="Aldehyde Dehydrogenase, Chain A, domain 1"/>
    <property type="match status" value="1"/>
</dbReference>
<comment type="similarity">
    <text evidence="1">Belongs to the aldehyde dehydrogenase family.</text>
</comment>
<dbReference type="eggNOG" id="KOG2451">
    <property type="taxonomic scope" value="Eukaryota"/>
</dbReference>
<dbReference type="EMBL" id="FN649760">
    <property type="protein sequence ID" value="CBJ33088.1"/>
    <property type="molecule type" value="Genomic_DNA"/>
</dbReference>
<protein>
    <submittedName>
        <fullName evidence="5">Aldehyde Dehydrogenase</fullName>
        <ecNumber evidence="5">1.2.1.-</ecNumber>
    </submittedName>
</protein>
<dbReference type="InterPro" id="IPR016160">
    <property type="entry name" value="Ald_DH_CS_CYS"/>
</dbReference>
<dbReference type="InterPro" id="IPR015590">
    <property type="entry name" value="Aldehyde_DH_dom"/>
</dbReference>
<dbReference type="Pfam" id="PF00171">
    <property type="entry name" value="Aldedh"/>
    <property type="match status" value="2"/>
</dbReference>
<dbReference type="EC" id="1.2.1.-" evidence="5"/>